<dbReference type="SMART" id="SM00355">
    <property type="entry name" value="ZnF_C2H2"/>
    <property type="match status" value="2"/>
</dbReference>
<gene>
    <name evidence="4" type="ORF">TNCT_256191</name>
</gene>
<keyword evidence="1" id="KW-0863">Zinc-finger</keyword>
<dbReference type="Proteomes" id="UP000887116">
    <property type="component" value="Unassembled WGS sequence"/>
</dbReference>
<feature type="region of interest" description="Disordered" evidence="2">
    <location>
        <begin position="1"/>
        <end position="21"/>
    </location>
</feature>
<feature type="region of interest" description="Disordered" evidence="2">
    <location>
        <begin position="111"/>
        <end position="135"/>
    </location>
</feature>
<keyword evidence="1" id="KW-0862">Zinc</keyword>
<keyword evidence="1" id="KW-0479">Metal-binding</keyword>
<dbReference type="GO" id="GO:0008270">
    <property type="term" value="F:zinc ion binding"/>
    <property type="evidence" value="ECO:0007669"/>
    <property type="project" value="UniProtKB-KW"/>
</dbReference>
<organism evidence="4 5">
    <name type="scientific">Trichonephila clavata</name>
    <name type="common">Joro spider</name>
    <name type="synonym">Nephila clavata</name>
    <dbReference type="NCBI Taxonomy" id="2740835"/>
    <lineage>
        <taxon>Eukaryota</taxon>
        <taxon>Metazoa</taxon>
        <taxon>Ecdysozoa</taxon>
        <taxon>Arthropoda</taxon>
        <taxon>Chelicerata</taxon>
        <taxon>Arachnida</taxon>
        <taxon>Araneae</taxon>
        <taxon>Araneomorphae</taxon>
        <taxon>Entelegynae</taxon>
        <taxon>Araneoidea</taxon>
        <taxon>Nephilidae</taxon>
        <taxon>Trichonephila</taxon>
    </lineage>
</organism>
<dbReference type="OrthoDB" id="5803930at2759"/>
<evidence type="ECO:0000259" key="3">
    <source>
        <dbReference type="PROSITE" id="PS50157"/>
    </source>
</evidence>
<evidence type="ECO:0000313" key="5">
    <source>
        <dbReference type="Proteomes" id="UP000887116"/>
    </source>
</evidence>
<evidence type="ECO:0000313" key="4">
    <source>
        <dbReference type="EMBL" id="GFQ96466.1"/>
    </source>
</evidence>
<reference evidence="4" key="1">
    <citation type="submission" date="2020-07" db="EMBL/GenBank/DDBJ databases">
        <title>Multicomponent nature underlies the extraordinary mechanical properties of spider dragline silk.</title>
        <authorList>
            <person name="Kono N."/>
            <person name="Nakamura H."/>
            <person name="Mori M."/>
            <person name="Yoshida Y."/>
            <person name="Ohtoshi R."/>
            <person name="Malay A.D."/>
            <person name="Moran D.A.P."/>
            <person name="Tomita M."/>
            <person name="Numata K."/>
            <person name="Arakawa K."/>
        </authorList>
    </citation>
    <scope>NUCLEOTIDE SEQUENCE</scope>
</reference>
<keyword evidence="5" id="KW-1185">Reference proteome</keyword>
<evidence type="ECO:0000256" key="1">
    <source>
        <dbReference type="PROSITE-ProRule" id="PRU00042"/>
    </source>
</evidence>
<dbReference type="AlphaFoldDB" id="A0A8X6L5V1"/>
<evidence type="ECO:0000256" key="2">
    <source>
        <dbReference type="SAM" id="MobiDB-lite"/>
    </source>
</evidence>
<dbReference type="InterPro" id="IPR013087">
    <property type="entry name" value="Znf_C2H2_type"/>
</dbReference>
<feature type="domain" description="C2H2-type" evidence="3">
    <location>
        <begin position="420"/>
        <end position="443"/>
    </location>
</feature>
<sequence>MPTHKSDMWKSTPRRHSRGSPIAHRIRRQITFERAVQIGLCKICYRVLPETKSLWEHIKNSHSPSAKQQHCLNSFPAEFHIDFDLINSNAWEIFFGTSRFPVNKSGDSLTHCSEPGLPIHDQSSDAAEKGLPTSHSQPTACLPGISVAPPPVSCVQAQTVSESAPADSVKPTGLSLSWCAPVQVYSDTASQPKGSELSKSLPFNLISLQHNSPIWPPVSPVRSQSPEVPTLVATSPSFETSSTPQPVCHSDVFHSPNLVPPSDQTVGLPTVVTICEIPSKTPSPPTLQSPNILDIVLGGDISLPDSPDLVSLKEAWPGELNGSPTHPAFPPPSYAAVAARSRTPTRATLFFCVSCDKKFYTQHGLHYHVCAGAKSVPDASGSKSSRLAQKDKTFSNGSRQTLPPRFQRSKQPISSTETRIVCLFCEREFKSRAALSQHSRALHGVAPQIR</sequence>
<proteinExistence type="predicted"/>
<dbReference type="PROSITE" id="PS00028">
    <property type="entry name" value="ZINC_FINGER_C2H2_1"/>
    <property type="match status" value="2"/>
</dbReference>
<feature type="region of interest" description="Disordered" evidence="2">
    <location>
        <begin position="378"/>
        <end position="413"/>
    </location>
</feature>
<dbReference type="PROSITE" id="PS50157">
    <property type="entry name" value="ZINC_FINGER_C2H2_2"/>
    <property type="match status" value="1"/>
</dbReference>
<protein>
    <recommendedName>
        <fullName evidence="3">C2H2-type domain-containing protein</fullName>
    </recommendedName>
</protein>
<comment type="caution">
    <text evidence="4">The sequence shown here is derived from an EMBL/GenBank/DDBJ whole genome shotgun (WGS) entry which is preliminary data.</text>
</comment>
<dbReference type="EMBL" id="BMAO01014686">
    <property type="protein sequence ID" value="GFQ96466.1"/>
    <property type="molecule type" value="Genomic_DNA"/>
</dbReference>
<name>A0A8X6L5V1_TRICU</name>
<feature type="compositionally biased region" description="Basic residues" evidence="2">
    <location>
        <begin position="12"/>
        <end position="21"/>
    </location>
</feature>
<accession>A0A8X6L5V1</accession>